<accession>A0A0A2C814</accession>
<sequence length="42" mass="4816">MVFQIGWKERLEIVALFGPMELLRSLLCRLSNIFGVINYGTS</sequence>
<gene>
    <name evidence="1" type="ORF">EV03_0013</name>
</gene>
<dbReference type="EMBL" id="JNAX01000001">
    <property type="protein sequence ID" value="KGG22496.1"/>
    <property type="molecule type" value="Genomic_DNA"/>
</dbReference>
<evidence type="ECO:0000313" key="2">
    <source>
        <dbReference type="Proteomes" id="UP000030392"/>
    </source>
</evidence>
<dbReference type="AlphaFoldDB" id="A0A0A2C814"/>
<evidence type="ECO:0000313" key="1">
    <source>
        <dbReference type="EMBL" id="KGG22496.1"/>
    </source>
</evidence>
<dbReference type="Proteomes" id="UP000030392">
    <property type="component" value="Unassembled WGS sequence"/>
</dbReference>
<name>A0A0A2C814_PROMR</name>
<comment type="caution">
    <text evidence="1">The sequence shown here is derived from an EMBL/GenBank/DDBJ whole genome shotgun (WGS) entry which is preliminary data.</text>
</comment>
<reference evidence="2" key="1">
    <citation type="journal article" date="2014" name="Sci. Data">
        <title>Genomes of diverse isolates of the marine cyanobacterium Prochlorococcus.</title>
        <authorList>
            <person name="Biller S."/>
            <person name="Berube P."/>
            <person name="Thompson J."/>
            <person name="Kelly L."/>
            <person name="Roggensack S."/>
            <person name="Awad L."/>
            <person name="Roache-Johnson K."/>
            <person name="Ding H."/>
            <person name="Giovannoni S.J."/>
            <person name="Moore L.R."/>
            <person name="Chisholm S.W."/>
        </authorList>
    </citation>
    <scope>NUCLEOTIDE SEQUENCE [LARGE SCALE GENOMIC DNA]</scope>
    <source>
        <strain evidence="2">PAC1</strain>
    </source>
</reference>
<proteinExistence type="predicted"/>
<organism evidence="1 2">
    <name type="scientific">Prochlorococcus marinus str. PAC1</name>
    <dbReference type="NCBI Taxonomy" id="59924"/>
    <lineage>
        <taxon>Bacteria</taxon>
        <taxon>Bacillati</taxon>
        <taxon>Cyanobacteriota</taxon>
        <taxon>Cyanophyceae</taxon>
        <taxon>Synechococcales</taxon>
        <taxon>Prochlorococcaceae</taxon>
        <taxon>Prochlorococcus</taxon>
    </lineage>
</organism>
<protein>
    <submittedName>
        <fullName evidence="1">Uncharacterized protein</fullName>
    </submittedName>
</protein>